<protein>
    <recommendedName>
        <fullName evidence="4 5">Glucose-methanol-choline oxidoreductase N-terminal domain-containing protein</fullName>
    </recommendedName>
</protein>
<dbReference type="GO" id="GO:0016614">
    <property type="term" value="F:oxidoreductase activity, acting on CH-OH group of donors"/>
    <property type="evidence" value="ECO:0007669"/>
    <property type="project" value="InterPro"/>
</dbReference>
<comment type="caution">
    <text evidence="6">The sequence shown here is derived from an EMBL/GenBank/DDBJ whole genome shotgun (WGS) entry which is preliminary data.</text>
</comment>
<feature type="domain" description="Glucose-methanol-choline oxidoreductase N-terminal" evidence="4">
    <location>
        <begin position="82"/>
        <end position="105"/>
    </location>
</feature>
<comment type="cofactor">
    <cofactor evidence="2">
        <name>FAD</name>
        <dbReference type="ChEBI" id="CHEBI:57692"/>
    </cofactor>
</comment>
<dbReference type="PANTHER" id="PTHR11552:SF210">
    <property type="entry name" value="GLUCOSE-METHANOL-CHOLINE OXIDOREDUCTASE N-TERMINAL DOMAIN-CONTAINING PROTEIN-RELATED"/>
    <property type="match status" value="1"/>
</dbReference>
<dbReference type="EMBL" id="CAJVRL010000065">
    <property type="protein sequence ID" value="CAG8955709.1"/>
    <property type="molecule type" value="Genomic_DNA"/>
</dbReference>
<evidence type="ECO:0000313" key="7">
    <source>
        <dbReference type="Proteomes" id="UP000696280"/>
    </source>
</evidence>
<dbReference type="InterPro" id="IPR000172">
    <property type="entry name" value="GMC_OxRdtase_N"/>
</dbReference>
<reference evidence="6" key="1">
    <citation type="submission" date="2021-07" db="EMBL/GenBank/DDBJ databases">
        <authorList>
            <person name="Durling M."/>
        </authorList>
    </citation>
    <scope>NUCLEOTIDE SEQUENCE</scope>
</reference>
<keyword evidence="2 3" id="KW-0274">FAD</keyword>
<dbReference type="Proteomes" id="UP000696280">
    <property type="component" value="Unassembled WGS sequence"/>
</dbReference>
<evidence type="ECO:0000256" key="3">
    <source>
        <dbReference type="RuleBase" id="RU003968"/>
    </source>
</evidence>
<evidence type="ECO:0000256" key="1">
    <source>
        <dbReference type="ARBA" id="ARBA00010790"/>
    </source>
</evidence>
<dbReference type="OrthoDB" id="269227at2759"/>
<dbReference type="PIRSF" id="PIRSF000137">
    <property type="entry name" value="Alcohol_oxidase"/>
    <property type="match status" value="1"/>
</dbReference>
<feature type="domain" description="Glucose-methanol-choline oxidoreductase N-terminal" evidence="5">
    <location>
        <begin position="274"/>
        <end position="288"/>
    </location>
</feature>
<feature type="binding site" evidence="2">
    <location>
        <position position="84"/>
    </location>
    <ligand>
        <name>FAD</name>
        <dbReference type="ChEBI" id="CHEBI:57692"/>
    </ligand>
</feature>
<evidence type="ECO:0000259" key="4">
    <source>
        <dbReference type="PROSITE" id="PS00623"/>
    </source>
</evidence>
<name>A0A9N9KXJ8_9HELO</name>
<dbReference type="Gene3D" id="3.50.50.60">
    <property type="entry name" value="FAD/NAD(P)-binding domain"/>
    <property type="match status" value="1"/>
</dbReference>
<sequence length="605" mass="65277">MASVSKQYDFIIVGGGTAGLVLAARLTESPDLNVLVLEAGENHISNPNINIPALWPALLGTDLDWNFSTKELQNRNIGIPHGRVLGGSSALNAQAFVGPSRVGLDSWKEFGNPGWDWANMEEYYRKCYNVQIPSEDIRKHLGLGYLETNPAAQHGPLQTSYPDSKDEPIVKAWMDTLNALNYKITGDPLSGGSTGAFVHPSTVDGTTKERSYSATAYYLPAQKRRNLHVITGAEVEKILFDSSSGLVIATGVKYSKSGISDIVKANKEVILAAGAIHSPKILELSGIGGSSLLQSKGIDVVVHNEAVGENFHDHPMSGMSFEVAEGVNTLDALNRQDPEVLGAAMTAYQTMKSGPFSKAAINSYALLPVVDFQSEEGKTTCDDVLKELLPDISNSEHEFVRSVYSSADKSSGCYFVYAAHGNFGADNSTAKAVTVNDETANFLTIACELSYPLSRGSVHISTSSAFDRPTIDPAYYSNPLDLEIQARHVRFFETIVKTDPLASLLKTGGIRSPGFANIGDDLDAAKEYIRRTSISGWHPVGTCAMKPKEAGGVVNPRLLVYGTRNLRVVDASIMPFICRGNTQSTVYAIAEKAADIIKEDFKISN</sequence>
<dbReference type="PANTHER" id="PTHR11552">
    <property type="entry name" value="GLUCOSE-METHANOL-CHOLINE GMC OXIDOREDUCTASE"/>
    <property type="match status" value="1"/>
</dbReference>
<dbReference type="SUPFAM" id="SSF51905">
    <property type="entry name" value="FAD/NAD(P)-binding domain"/>
    <property type="match status" value="1"/>
</dbReference>
<dbReference type="Pfam" id="PF05199">
    <property type="entry name" value="GMC_oxred_C"/>
    <property type="match status" value="1"/>
</dbReference>
<feature type="binding site" evidence="2">
    <location>
        <begin position="537"/>
        <end position="538"/>
    </location>
    <ligand>
        <name>FAD</name>
        <dbReference type="ChEBI" id="CHEBI:57692"/>
    </ligand>
</feature>
<evidence type="ECO:0000313" key="6">
    <source>
        <dbReference type="EMBL" id="CAG8955709.1"/>
    </source>
</evidence>
<dbReference type="Pfam" id="PF00732">
    <property type="entry name" value="GMC_oxred_N"/>
    <property type="match status" value="1"/>
</dbReference>
<evidence type="ECO:0000259" key="5">
    <source>
        <dbReference type="PROSITE" id="PS00624"/>
    </source>
</evidence>
<dbReference type="InterPro" id="IPR036188">
    <property type="entry name" value="FAD/NAD-bd_sf"/>
</dbReference>
<dbReference type="InterPro" id="IPR007867">
    <property type="entry name" value="GMC_OxRtase_C"/>
</dbReference>
<proteinExistence type="inferred from homology"/>
<dbReference type="GO" id="GO:0050660">
    <property type="term" value="F:flavin adenine dinucleotide binding"/>
    <property type="evidence" value="ECO:0007669"/>
    <property type="project" value="InterPro"/>
</dbReference>
<keyword evidence="7" id="KW-1185">Reference proteome</keyword>
<organism evidence="6 7">
    <name type="scientific">Hymenoscyphus fraxineus</name>
    <dbReference type="NCBI Taxonomy" id="746836"/>
    <lineage>
        <taxon>Eukaryota</taxon>
        <taxon>Fungi</taxon>
        <taxon>Dikarya</taxon>
        <taxon>Ascomycota</taxon>
        <taxon>Pezizomycotina</taxon>
        <taxon>Leotiomycetes</taxon>
        <taxon>Helotiales</taxon>
        <taxon>Helotiaceae</taxon>
        <taxon>Hymenoscyphus</taxon>
    </lineage>
</organism>
<dbReference type="AlphaFoldDB" id="A0A9N9KXJ8"/>
<keyword evidence="3" id="KW-0285">Flavoprotein</keyword>
<dbReference type="PROSITE" id="PS00623">
    <property type="entry name" value="GMC_OXRED_1"/>
    <property type="match status" value="1"/>
</dbReference>
<dbReference type="InterPro" id="IPR012132">
    <property type="entry name" value="GMC_OxRdtase"/>
</dbReference>
<dbReference type="PROSITE" id="PS00624">
    <property type="entry name" value="GMC_OXRED_2"/>
    <property type="match status" value="1"/>
</dbReference>
<dbReference type="SUPFAM" id="SSF54373">
    <property type="entry name" value="FAD-linked reductases, C-terminal domain"/>
    <property type="match status" value="1"/>
</dbReference>
<comment type="similarity">
    <text evidence="1 3">Belongs to the GMC oxidoreductase family.</text>
</comment>
<dbReference type="Gene3D" id="3.30.560.10">
    <property type="entry name" value="Glucose Oxidase, domain 3"/>
    <property type="match status" value="1"/>
</dbReference>
<feature type="binding site" evidence="2">
    <location>
        <position position="235"/>
    </location>
    <ligand>
        <name>FAD</name>
        <dbReference type="ChEBI" id="CHEBI:57692"/>
    </ligand>
</feature>
<evidence type="ECO:0000256" key="2">
    <source>
        <dbReference type="PIRSR" id="PIRSR000137-2"/>
    </source>
</evidence>
<accession>A0A9N9KXJ8</accession>
<gene>
    <name evidence="6" type="ORF">HYFRA_00010975</name>
</gene>